<evidence type="ECO:0000256" key="4">
    <source>
        <dbReference type="ARBA" id="ARBA00022692"/>
    </source>
</evidence>
<keyword evidence="2 7" id="KW-0813">Transport</keyword>
<dbReference type="Gene3D" id="2.170.130.10">
    <property type="entry name" value="TonB-dependent receptor, plug domain"/>
    <property type="match status" value="1"/>
</dbReference>
<feature type="signal peptide" evidence="9">
    <location>
        <begin position="1"/>
        <end position="22"/>
    </location>
</feature>
<name>Q315Z8_OLEA2</name>
<keyword evidence="6 7" id="KW-0998">Cell outer membrane</keyword>
<evidence type="ECO:0000313" key="11">
    <source>
        <dbReference type="EMBL" id="ABB37248.1"/>
    </source>
</evidence>
<evidence type="ECO:0000256" key="7">
    <source>
        <dbReference type="PROSITE-ProRule" id="PRU01360"/>
    </source>
</evidence>
<proteinExistence type="inferred from homology"/>
<feature type="chain" id="PRO_5004219896" evidence="9">
    <location>
        <begin position="23"/>
        <end position="841"/>
    </location>
</feature>
<dbReference type="HOGENOM" id="CLU_012991_0_0_7"/>
<feature type="region of interest" description="Disordered" evidence="8">
    <location>
        <begin position="744"/>
        <end position="766"/>
    </location>
</feature>
<dbReference type="InterPro" id="IPR039426">
    <property type="entry name" value="TonB-dep_rcpt-like"/>
</dbReference>
<dbReference type="EMBL" id="CP000112">
    <property type="protein sequence ID" value="ABB37248.1"/>
    <property type="molecule type" value="Genomic_DNA"/>
</dbReference>
<sequence>MKKLLLGCMLLLLMSGALPASAAEAEQKGGPAAGDRPGNAVQLEPARKNGGPAANATGPAAHNGTVYRLAPVDVQEETRETGRATIGGKALRSMPSHTGSLTEALKGMPNVQFSNDMISGQTAGEIAPPRISISGAKPYENNFMIDGMSITNRINPSGLGDSASQNDLTVGGGDQTLFYDTQLLDNITVYTSNIPASFGGFVGGVVDGELRDPKMDEWHFSVTGKHTRSKWFTLRGVDENSEKPSSQPRFSINTVSATAEGPVSDTAGLLLAVSRKHSVIPLKREENDGTINDGDQHRISDNFMAKMVVRPSDDLTLKIDATYAPYEEKRWREKWPDSDWFLQNDAYRLGLQAEYETQHGTLSGKTSYMLHGYNRESSSAHRYSNTSTDEQRGGVGDLKQDTQELDMRFDFDSVDYTAGMLTWNVSTGVLWHNTLVDFTAGAAEVDVDVLMAGNRRILTNSKYLEHSQELSLNTLGYYAQTELTLGNFTLTPGLRADYDDFSTNLDIAHRLKAEYDTFGDGSLRLTAGLNRYYGGQLSAYALKRYRPQIVFQQRDMDGDGVFESSKTTYGTDKKHTMSGLDTPYTDEISAGVQGDFLGFEYGVELVKRDYKNQLVSKSDDKKSYYMTNEGKSEYEGITLTLARAVQTQSMGDHVFGLGITKSKRKTFNGSYDEDVYDEANGVRLDYDKVYYNGELTDRNALPADDYNAPVVLTFSWQGHFMEDTLRLNTVTRWRDSATGLMADSRFSDDTPHGTTSGSNTNKSDKWMGEGTEYHNAYKHGVISGGFVTDLGVEWDVLKEEEYTLTMLMDVNNVFDESQEVSVTEGEASRGRSFYAGFRCEF</sequence>
<keyword evidence="5 7" id="KW-0472">Membrane</keyword>
<evidence type="ECO:0000256" key="5">
    <source>
        <dbReference type="ARBA" id="ARBA00023136"/>
    </source>
</evidence>
<dbReference type="GO" id="GO:0009279">
    <property type="term" value="C:cell outer membrane"/>
    <property type="evidence" value="ECO:0007669"/>
    <property type="project" value="UniProtKB-SubCell"/>
</dbReference>
<comment type="similarity">
    <text evidence="7">Belongs to the TonB-dependent receptor family.</text>
</comment>
<accession>Q315Z8</accession>
<keyword evidence="11" id="KW-0675">Receptor</keyword>
<dbReference type="InterPro" id="IPR036942">
    <property type="entry name" value="Beta-barrel_TonB_sf"/>
</dbReference>
<gene>
    <name evidence="11" type="ordered locus">Dde_0447</name>
</gene>
<feature type="compositionally biased region" description="Polar residues" evidence="8">
    <location>
        <begin position="377"/>
        <end position="388"/>
    </location>
</feature>
<protein>
    <submittedName>
        <fullName evidence="11">TonB-dependent receptor plug</fullName>
    </submittedName>
</protein>
<dbReference type="Pfam" id="PF07715">
    <property type="entry name" value="Plug"/>
    <property type="match status" value="1"/>
</dbReference>
<dbReference type="RefSeq" id="WP_011366576.1">
    <property type="nucleotide sequence ID" value="NC_007519.1"/>
</dbReference>
<dbReference type="STRING" id="207559.Dde_0447"/>
<keyword evidence="4 7" id="KW-0812">Transmembrane</keyword>
<feature type="domain" description="TonB-dependent receptor plug" evidence="10">
    <location>
        <begin position="89"/>
        <end position="205"/>
    </location>
</feature>
<comment type="subcellular location">
    <subcellularLocation>
        <location evidence="1 7">Cell outer membrane</location>
        <topology evidence="1 7">Multi-pass membrane protein</topology>
    </subcellularLocation>
</comment>
<evidence type="ECO:0000259" key="10">
    <source>
        <dbReference type="Pfam" id="PF07715"/>
    </source>
</evidence>
<keyword evidence="3 7" id="KW-1134">Transmembrane beta strand</keyword>
<evidence type="ECO:0000256" key="3">
    <source>
        <dbReference type="ARBA" id="ARBA00022452"/>
    </source>
</evidence>
<keyword evidence="9" id="KW-0732">Signal</keyword>
<feature type="region of interest" description="Disordered" evidence="8">
    <location>
        <begin position="377"/>
        <end position="397"/>
    </location>
</feature>
<dbReference type="InterPro" id="IPR012910">
    <property type="entry name" value="Plug_dom"/>
</dbReference>
<dbReference type="eggNOG" id="COG4771">
    <property type="taxonomic scope" value="Bacteria"/>
</dbReference>
<dbReference type="Proteomes" id="UP000002710">
    <property type="component" value="Chromosome"/>
</dbReference>
<dbReference type="InterPro" id="IPR037066">
    <property type="entry name" value="Plug_dom_sf"/>
</dbReference>
<dbReference type="Gene3D" id="2.40.170.20">
    <property type="entry name" value="TonB-dependent receptor, beta-barrel domain"/>
    <property type="match status" value="1"/>
</dbReference>
<evidence type="ECO:0000256" key="2">
    <source>
        <dbReference type="ARBA" id="ARBA00022448"/>
    </source>
</evidence>
<reference evidence="11 12" key="1">
    <citation type="journal article" date="2011" name="J. Bacteriol.">
        <title>Complete genome sequence and updated annotation of Desulfovibrio alaskensis G20.</title>
        <authorList>
            <person name="Hauser L.J."/>
            <person name="Land M.L."/>
            <person name="Brown S.D."/>
            <person name="Larimer F."/>
            <person name="Keller K.L."/>
            <person name="Rapp-Giles B.J."/>
            <person name="Price M.N."/>
            <person name="Lin M."/>
            <person name="Bruce D.C."/>
            <person name="Detter J.C."/>
            <person name="Tapia R."/>
            <person name="Han C.S."/>
            <person name="Goodwin L.A."/>
            <person name="Cheng J.F."/>
            <person name="Pitluck S."/>
            <person name="Copeland A."/>
            <person name="Lucas S."/>
            <person name="Nolan M."/>
            <person name="Lapidus A.L."/>
            <person name="Palumbo A.V."/>
            <person name="Wall J.D."/>
        </authorList>
    </citation>
    <scope>NUCLEOTIDE SEQUENCE [LARGE SCALE GENOMIC DNA]</scope>
    <source>
        <strain evidence="12">ATCC BAA 1058 / DSM 17464 / G20</strain>
    </source>
</reference>
<evidence type="ECO:0000256" key="1">
    <source>
        <dbReference type="ARBA" id="ARBA00004571"/>
    </source>
</evidence>
<dbReference type="KEGG" id="dde:Dde_0447"/>
<dbReference type="AlphaFoldDB" id="Q315Z8"/>
<evidence type="ECO:0000256" key="9">
    <source>
        <dbReference type="SAM" id="SignalP"/>
    </source>
</evidence>
<evidence type="ECO:0000256" key="8">
    <source>
        <dbReference type="SAM" id="MobiDB-lite"/>
    </source>
</evidence>
<feature type="compositionally biased region" description="Low complexity" evidence="8">
    <location>
        <begin position="49"/>
        <end position="62"/>
    </location>
</feature>
<keyword evidence="12" id="KW-1185">Reference proteome</keyword>
<dbReference type="SUPFAM" id="SSF56935">
    <property type="entry name" value="Porins"/>
    <property type="match status" value="1"/>
</dbReference>
<feature type="compositionally biased region" description="Polar residues" evidence="8">
    <location>
        <begin position="752"/>
        <end position="761"/>
    </location>
</feature>
<organism evidence="11 12">
    <name type="scientific">Oleidesulfovibrio alaskensis (strain ATCC BAA-1058 / DSM 17464 / G20)</name>
    <name type="common">Desulfovibrio alaskensis</name>
    <dbReference type="NCBI Taxonomy" id="207559"/>
    <lineage>
        <taxon>Bacteria</taxon>
        <taxon>Pseudomonadati</taxon>
        <taxon>Thermodesulfobacteriota</taxon>
        <taxon>Desulfovibrionia</taxon>
        <taxon>Desulfovibrionales</taxon>
        <taxon>Desulfovibrionaceae</taxon>
        <taxon>Oleidesulfovibrio</taxon>
    </lineage>
</organism>
<evidence type="ECO:0000256" key="6">
    <source>
        <dbReference type="ARBA" id="ARBA00023237"/>
    </source>
</evidence>
<feature type="region of interest" description="Disordered" evidence="8">
    <location>
        <begin position="27"/>
        <end position="62"/>
    </location>
</feature>
<evidence type="ECO:0000313" key="12">
    <source>
        <dbReference type="Proteomes" id="UP000002710"/>
    </source>
</evidence>
<dbReference type="PROSITE" id="PS52016">
    <property type="entry name" value="TONB_DEPENDENT_REC_3"/>
    <property type="match status" value="1"/>
</dbReference>